<evidence type="ECO:0000256" key="1">
    <source>
        <dbReference type="ARBA" id="ARBA00004377"/>
    </source>
</evidence>
<evidence type="ECO:0000256" key="4">
    <source>
        <dbReference type="ARBA" id="ARBA00022481"/>
    </source>
</evidence>
<evidence type="ECO:0000256" key="2">
    <source>
        <dbReference type="ARBA" id="ARBA00021549"/>
    </source>
</evidence>
<evidence type="ECO:0000256" key="6">
    <source>
        <dbReference type="ARBA" id="ARBA00022692"/>
    </source>
</evidence>
<comment type="subcellular location">
    <subcellularLocation>
        <location evidence="1">Cell inner membrane</location>
        <topology evidence="1">Single-pass membrane protein</topology>
    </subcellularLocation>
</comment>
<keyword evidence="7 11" id="KW-1133">Transmembrane helix</keyword>
<reference evidence="14" key="1">
    <citation type="submission" date="2017-08" db="EMBL/GenBank/DDBJ databases">
        <title>A dynamic microbial community with high functional redundancy inhabits the cold, oxic subseafloor aquifer.</title>
        <authorList>
            <person name="Tully B.J."/>
            <person name="Wheat C.G."/>
            <person name="Glazer B.T."/>
            <person name="Huber J.A."/>
        </authorList>
    </citation>
    <scope>NUCLEOTIDE SEQUENCE [LARGE SCALE GENOMIC DNA]</scope>
</reference>
<dbReference type="Gene3D" id="3.55.40.10">
    <property type="entry name" value="minor pseudopilin epsh domain"/>
    <property type="match status" value="1"/>
</dbReference>
<keyword evidence="3" id="KW-1003">Cell membrane</keyword>
<dbReference type="SUPFAM" id="SSF54523">
    <property type="entry name" value="Pili subunits"/>
    <property type="match status" value="1"/>
</dbReference>
<dbReference type="Proteomes" id="UP000218172">
    <property type="component" value="Unassembled WGS sequence"/>
</dbReference>
<accession>A0A2A4MIE1</accession>
<dbReference type="PROSITE" id="PS00409">
    <property type="entry name" value="PROKAR_NTER_METHYL"/>
    <property type="match status" value="1"/>
</dbReference>
<name>A0A2A4MIE1_9GAMM</name>
<dbReference type="InterPro" id="IPR045584">
    <property type="entry name" value="Pilin-like"/>
</dbReference>
<dbReference type="GO" id="GO:0005886">
    <property type="term" value="C:plasma membrane"/>
    <property type="evidence" value="ECO:0007669"/>
    <property type="project" value="UniProtKB-SubCell"/>
</dbReference>
<evidence type="ECO:0000256" key="3">
    <source>
        <dbReference type="ARBA" id="ARBA00022475"/>
    </source>
</evidence>
<dbReference type="Pfam" id="PF12019">
    <property type="entry name" value="GspH"/>
    <property type="match status" value="1"/>
</dbReference>
<evidence type="ECO:0000313" key="14">
    <source>
        <dbReference type="Proteomes" id="UP000218172"/>
    </source>
</evidence>
<dbReference type="AlphaFoldDB" id="A0A2A4MIE1"/>
<evidence type="ECO:0000256" key="8">
    <source>
        <dbReference type="ARBA" id="ARBA00023136"/>
    </source>
</evidence>
<evidence type="ECO:0000256" key="7">
    <source>
        <dbReference type="ARBA" id="ARBA00022989"/>
    </source>
</evidence>
<feature type="domain" description="General secretion pathway GspH" evidence="12">
    <location>
        <begin position="56"/>
        <end position="177"/>
    </location>
</feature>
<proteinExistence type="inferred from homology"/>
<dbReference type="NCBIfam" id="TIGR02532">
    <property type="entry name" value="IV_pilin_GFxxxE"/>
    <property type="match status" value="1"/>
</dbReference>
<keyword evidence="8 11" id="KW-0472">Membrane</keyword>
<dbReference type="GO" id="GO:0015628">
    <property type="term" value="P:protein secretion by the type II secretion system"/>
    <property type="evidence" value="ECO:0007669"/>
    <property type="project" value="InterPro"/>
</dbReference>
<evidence type="ECO:0000256" key="10">
    <source>
        <dbReference type="ARBA" id="ARBA00030775"/>
    </source>
</evidence>
<keyword evidence="5" id="KW-0997">Cell inner membrane</keyword>
<protein>
    <recommendedName>
        <fullName evidence="2">Type II secretion system protein H</fullName>
    </recommendedName>
    <alternativeName>
        <fullName evidence="10">General secretion pathway protein H</fullName>
    </alternativeName>
</protein>
<sequence length="189" mass="20451">MQVGEINNMKNVAVRRQGGFSLIELLIAVAILGILMAVSLPSFTNSLERMNSNSQIKQFLSTLNFTRSEAVKRGRNVVICASNDGLDCDANDWSQGWLVFEDNNADANGATGSVDAGDTVLRVFDLLASNSEISFSAALFEYTSLGFSATEEIETFLVCPQSQNSDNARSIEISLSGRGRRIEDGLVCP</sequence>
<gene>
    <name evidence="13" type="ORF">COC19_07015</name>
</gene>
<comment type="caution">
    <text evidence="13">The sequence shown here is derived from an EMBL/GenBank/DDBJ whole genome shotgun (WGS) entry which is preliminary data.</text>
</comment>
<evidence type="ECO:0000259" key="12">
    <source>
        <dbReference type="Pfam" id="PF12019"/>
    </source>
</evidence>
<dbReference type="EMBL" id="NVQR01000117">
    <property type="protein sequence ID" value="PCH59494.1"/>
    <property type="molecule type" value="Genomic_DNA"/>
</dbReference>
<keyword evidence="4" id="KW-0488">Methylation</keyword>
<evidence type="ECO:0000256" key="11">
    <source>
        <dbReference type="SAM" id="Phobius"/>
    </source>
</evidence>
<dbReference type="InterPro" id="IPR012902">
    <property type="entry name" value="N_methyl_site"/>
</dbReference>
<dbReference type="PANTHER" id="PTHR30093">
    <property type="entry name" value="GENERAL SECRETION PATHWAY PROTEIN G"/>
    <property type="match status" value="1"/>
</dbReference>
<dbReference type="InterPro" id="IPR022346">
    <property type="entry name" value="T2SS_GspH"/>
</dbReference>
<dbReference type="GO" id="GO:0015627">
    <property type="term" value="C:type II protein secretion system complex"/>
    <property type="evidence" value="ECO:0007669"/>
    <property type="project" value="InterPro"/>
</dbReference>
<evidence type="ECO:0000256" key="9">
    <source>
        <dbReference type="ARBA" id="ARBA00025772"/>
    </source>
</evidence>
<evidence type="ECO:0000256" key="5">
    <source>
        <dbReference type="ARBA" id="ARBA00022519"/>
    </source>
</evidence>
<feature type="transmembrane region" description="Helical" evidence="11">
    <location>
        <begin position="20"/>
        <end position="40"/>
    </location>
</feature>
<comment type="similarity">
    <text evidence="9">Belongs to the GSP H family.</text>
</comment>
<keyword evidence="6 11" id="KW-0812">Transmembrane</keyword>
<organism evidence="13 14">
    <name type="scientific">SAR86 cluster bacterium</name>
    <dbReference type="NCBI Taxonomy" id="2030880"/>
    <lineage>
        <taxon>Bacteria</taxon>
        <taxon>Pseudomonadati</taxon>
        <taxon>Pseudomonadota</taxon>
        <taxon>Gammaproteobacteria</taxon>
        <taxon>SAR86 cluster</taxon>
    </lineage>
</organism>
<dbReference type="Pfam" id="PF07963">
    <property type="entry name" value="N_methyl"/>
    <property type="match status" value="1"/>
</dbReference>
<evidence type="ECO:0000313" key="13">
    <source>
        <dbReference type="EMBL" id="PCH59494.1"/>
    </source>
</evidence>